<name>A0AAV3ZLK1_9GAST</name>
<accession>A0AAV3ZLK1</accession>
<dbReference type="GO" id="GO:0005230">
    <property type="term" value="F:extracellular ligand-gated monoatomic ion channel activity"/>
    <property type="evidence" value="ECO:0007669"/>
    <property type="project" value="InterPro"/>
</dbReference>
<feature type="domain" description="Neurotransmitter-gated ion-channel ligand-binding" evidence="1">
    <location>
        <begin position="9"/>
        <end position="96"/>
    </location>
</feature>
<dbReference type="InterPro" id="IPR006202">
    <property type="entry name" value="Neur_chan_lig-bd"/>
</dbReference>
<dbReference type="SUPFAM" id="SSF63712">
    <property type="entry name" value="Nicotinic receptor ligand binding domain-like"/>
    <property type="match status" value="1"/>
</dbReference>
<dbReference type="Pfam" id="PF02931">
    <property type="entry name" value="Neur_chan_LBD"/>
    <property type="match status" value="1"/>
</dbReference>
<evidence type="ECO:0000313" key="2">
    <source>
        <dbReference type="EMBL" id="GFN95717.1"/>
    </source>
</evidence>
<comment type="caution">
    <text evidence="2">The sequence shown here is derived from an EMBL/GenBank/DDBJ whole genome shotgun (WGS) entry which is preliminary data.</text>
</comment>
<dbReference type="GO" id="GO:0016020">
    <property type="term" value="C:membrane"/>
    <property type="evidence" value="ECO:0007669"/>
    <property type="project" value="InterPro"/>
</dbReference>
<proteinExistence type="predicted"/>
<keyword evidence="2" id="KW-0675">Receptor</keyword>
<keyword evidence="3" id="KW-1185">Reference proteome</keyword>
<dbReference type="EMBL" id="BLXT01002524">
    <property type="protein sequence ID" value="GFN95717.1"/>
    <property type="molecule type" value="Genomic_DNA"/>
</dbReference>
<evidence type="ECO:0000313" key="3">
    <source>
        <dbReference type="Proteomes" id="UP000735302"/>
    </source>
</evidence>
<gene>
    <name evidence="2" type="ORF">PoB_002222300</name>
</gene>
<organism evidence="2 3">
    <name type="scientific">Plakobranchus ocellatus</name>
    <dbReference type="NCBI Taxonomy" id="259542"/>
    <lineage>
        <taxon>Eukaryota</taxon>
        <taxon>Metazoa</taxon>
        <taxon>Spiralia</taxon>
        <taxon>Lophotrochozoa</taxon>
        <taxon>Mollusca</taxon>
        <taxon>Gastropoda</taxon>
        <taxon>Heterobranchia</taxon>
        <taxon>Euthyneura</taxon>
        <taxon>Panpulmonata</taxon>
        <taxon>Sacoglossa</taxon>
        <taxon>Placobranchoidea</taxon>
        <taxon>Plakobranchidae</taxon>
        <taxon>Plakobranchus</taxon>
    </lineage>
</organism>
<evidence type="ECO:0000259" key="1">
    <source>
        <dbReference type="Pfam" id="PF02931"/>
    </source>
</evidence>
<dbReference type="AlphaFoldDB" id="A0AAV3ZLK1"/>
<dbReference type="Gene3D" id="2.70.170.10">
    <property type="entry name" value="Neurotransmitter-gated ion-channel ligand-binding domain"/>
    <property type="match status" value="1"/>
</dbReference>
<sequence length="118" mass="13559">MVKYSPESETTLINNLLTNYDNRVRWAPSLQITTHVSLGLSFRKLTQLDERQHFMESVSYMTTAWHDGRLMWDRTSYGGIDHVKVPASALWKPDIVPLTSSAPPNLRWPWDSSVLAQT</sequence>
<dbReference type="Proteomes" id="UP000735302">
    <property type="component" value="Unassembled WGS sequence"/>
</dbReference>
<protein>
    <submittedName>
        <fullName evidence="2">Acetylcholine receptor subunit beta</fullName>
    </submittedName>
</protein>
<reference evidence="2 3" key="1">
    <citation type="journal article" date="2021" name="Elife">
        <title>Chloroplast acquisition without the gene transfer in kleptoplastic sea slugs, Plakobranchus ocellatus.</title>
        <authorList>
            <person name="Maeda T."/>
            <person name="Takahashi S."/>
            <person name="Yoshida T."/>
            <person name="Shimamura S."/>
            <person name="Takaki Y."/>
            <person name="Nagai Y."/>
            <person name="Toyoda A."/>
            <person name="Suzuki Y."/>
            <person name="Arimoto A."/>
            <person name="Ishii H."/>
            <person name="Satoh N."/>
            <person name="Nishiyama T."/>
            <person name="Hasebe M."/>
            <person name="Maruyama T."/>
            <person name="Minagawa J."/>
            <person name="Obokata J."/>
            <person name="Shigenobu S."/>
        </authorList>
    </citation>
    <scope>NUCLEOTIDE SEQUENCE [LARGE SCALE GENOMIC DNA]</scope>
</reference>
<dbReference type="InterPro" id="IPR036734">
    <property type="entry name" value="Neur_chan_lig-bd_sf"/>
</dbReference>